<feature type="region of interest" description="Disordered" evidence="1">
    <location>
        <begin position="536"/>
        <end position="567"/>
    </location>
</feature>
<feature type="compositionally biased region" description="Polar residues" evidence="1">
    <location>
        <begin position="112"/>
        <end position="127"/>
    </location>
</feature>
<feature type="region of interest" description="Disordered" evidence="1">
    <location>
        <begin position="106"/>
        <end position="146"/>
    </location>
</feature>
<feature type="compositionally biased region" description="Basic and acidic residues" evidence="1">
    <location>
        <begin position="596"/>
        <end position="605"/>
    </location>
</feature>
<dbReference type="AlphaFoldDB" id="A0A8T0B3V4"/>
<sequence length="788" mass="88181">MTVKSLDTEKADDEGRNSKNRVMIRHFPNYGHVGEGSRKRKYKSPRDNHGNKSKSMARIYQLMFSPRGPFMNTPKRLQDDLEDETPVSVTPAKTTRINSSNVKHPAIVSGVSGDTSETVTNQPMSSVRTEHRKCKYKSPRHGDNDDNNFETMAQIRQQMYGPGGPYYNMAHCKQPHDDLEDKDESPVSQPPEKTTRTDTSYIKNPSVFKFFVDTSEPKPSINQLKSILTKFSCTEQRKSPCDADDASTVHITLIMNGLKLNGLCDSMANREPSQDDLDHKGESPVNQPPAKTVMIDSSHVDYPLVSGVSGDTSETVTNQPKPSVRTEHHKCEHKSPCHGENGDNNFETMAQIRQQMYGPGGPFYNMAHRKRPQDDLEDKEESSVSQSPAKTTRTDSLYSKNPAILTFFGDTSEPKPSTSQLKSSFTKFSCNEQRKSPCDADDTSNVHKTTIMIHQILNGLYYTVANQERLQDDLQDKDESPFGPEGRYYNMAHHKRPQYDLEGKDESPVNQPPAKTVMIDSSYVKHSLMSGVIGDTSETVTNQPMSSVRTEHRKCKYKSPRHGDNDDNNFETMAQIRQQMYGPGGPYYNVAHHKRPHDDLEDKVESPVSQPPAKIRSDSSYVENPAVSKLTVDTSEPKPSNSQLKSGVTEVPCTEQRKSPCDADDASNIHKTTIMIRQILNGLNYTVANRERPQDDLQDQDESSFGPGGRYYNMANDHKDESPVSQPPAKTVMIDSSHVDHPLVSEVSDDTSETVTKQPKPSVQSTINVSTSLLVMVKTATTTSKPWQ</sequence>
<feature type="region of interest" description="Disordered" evidence="1">
    <location>
        <begin position="362"/>
        <end position="395"/>
    </location>
</feature>
<accession>A0A8T0B3V4</accession>
<reference evidence="2" key="1">
    <citation type="submission" date="2020-08" db="EMBL/GenBank/DDBJ databases">
        <title>Chromosome-level assembly of Southern catfish (Silurus meridionalis) provides insights into visual adaptation to the nocturnal and benthic lifestyles.</title>
        <authorList>
            <person name="Zhang Y."/>
            <person name="Wang D."/>
            <person name="Peng Z."/>
        </authorList>
    </citation>
    <scope>NUCLEOTIDE SEQUENCE</scope>
    <source>
        <strain evidence="2">SWU-2019-XX</strain>
        <tissue evidence="2">Muscle</tissue>
    </source>
</reference>
<dbReference type="EMBL" id="JABFDY010000012">
    <property type="protein sequence ID" value="KAF7700391.1"/>
    <property type="molecule type" value="Genomic_DNA"/>
</dbReference>
<keyword evidence="3" id="KW-1185">Reference proteome</keyword>
<feature type="region of interest" description="Disordered" evidence="1">
    <location>
        <begin position="1"/>
        <end position="55"/>
    </location>
</feature>
<feature type="compositionally biased region" description="Polar residues" evidence="1">
    <location>
        <begin position="383"/>
        <end position="395"/>
    </location>
</feature>
<feature type="compositionally biased region" description="Basic residues" evidence="1">
    <location>
        <begin position="551"/>
        <end position="560"/>
    </location>
</feature>
<dbReference type="Proteomes" id="UP000606274">
    <property type="component" value="Unassembled WGS sequence"/>
</dbReference>
<feature type="region of interest" description="Disordered" evidence="1">
    <location>
        <begin position="307"/>
        <end position="342"/>
    </location>
</feature>
<feature type="compositionally biased region" description="Basic and acidic residues" evidence="1">
    <location>
        <begin position="1"/>
        <end position="17"/>
    </location>
</feature>
<evidence type="ECO:0000256" key="1">
    <source>
        <dbReference type="SAM" id="MobiDB-lite"/>
    </source>
</evidence>
<feature type="compositionally biased region" description="Basic residues" evidence="1">
    <location>
        <begin position="130"/>
        <end position="139"/>
    </location>
</feature>
<feature type="compositionally biased region" description="Polar residues" evidence="1">
    <location>
        <begin position="536"/>
        <end position="548"/>
    </location>
</feature>
<feature type="compositionally biased region" description="Polar residues" evidence="1">
    <location>
        <begin position="309"/>
        <end position="321"/>
    </location>
</feature>
<gene>
    <name evidence="2" type="ORF">HF521_003349</name>
</gene>
<feature type="compositionally biased region" description="Polar residues" evidence="1">
    <location>
        <begin position="631"/>
        <end position="646"/>
    </location>
</feature>
<organism evidence="2 3">
    <name type="scientific">Silurus meridionalis</name>
    <name type="common">Southern catfish</name>
    <name type="synonym">Silurus soldatovi meridionalis</name>
    <dbReference type="NCBI Taxonomy" id="175797"/>
    <lineage>
        <taxon>Eukaryota</taxon>
        <taxon>Metazoa</taxon>
        <taxon>Chordata</taxon>
        <taxon>Craniata</taxon>
        <taxon>Vertebrata</taxon>
        <taxon>Euteleostomi</taxon>
        <taxon>Actinopterygii</taxon>
        <taxon>Neopterygii</taxon>
        <taxon>Teleostei</taxon>
        <taxon>Ostariophysi</taxon>
        <taxon>Siluriformes</taxon>
        <taxon>Siluridae</taxon>
        <taxon>Silurus</taxon>
    </lineage>
</organism>
<feature type="region of interest" description="Disordered" evidence="1">
    <location>
        <begin position="592"/>
        <end position="665"/>
    </location>
</feature>
<evidence type="ECO:0000313" key="3">
    <source>
        <dbReference type="Proteomes" id="UP000606274"/>
    </source>
</evidence>
<evidence type="ECO:0000313" key="2">
    <source>
        <dbReference type="EMBL" id="KAF7700391.1"/>
    </source>
</evidence>
<feature type="compositionally biased region" description="Basic and acidic residues" evidence="1">
    <location>
        <begin position="324"/>
        <end position="341"/>
    </location>
</feature>
<proteinExistence type="predicted"/>
<comment type="caution">
    <text evidence="2">The sequence shown here is derived from an EMBL/GenBank/DDBJ whole genome shotgun (WGS) entry which is preliminary data.</text>
</comment>
<name>A0A8T0B3V4_SILME</name>
<protein>
    <submittedName>
        <fullName evidence="2">Uncharacterized protein</fullName>
    </submittedName>
</protein>
<feature type="region of interest" description="Disordered" evidence="1">
    <location>
        <begin position="171"/>
        <end position="199"/>
    </location>
</feature>